<evidence type="ECO:0000256" key="2">
    <source>
        <dbReference type="ARBA" id="ARBA00022723"/>
    </source>
</evidence>
<dbReference type="SFLD" id="SFLDG01072">
    <property type="entry name" value="dehydrogenase_like"/>
    <property type="match status" value="1"/>
</dbReference>
<evidence type="ECO:0000256" key="5">
    <source>
        <dbReference type="SAM" id="MobiDB-lite"/>
    </source>
</evidence>
<dbReference type="GO" id="GO:0046872">
    <property type="term" value="F:metal ion binding"/>
    <property type="evidence" value="ECO:0007669"/>
    <property type="project" value="UniProtKB-KW"/>
</dbReference>
<dbReference type="InterPro" id="IPR023867">
    <property type="entry name" value="Sulphatase_maturase_rSAM"/>
</dbReference>
<organism evidence="7 8">
    <name type="scientific">Spongiactinospora rosea</name>
    <dbReference type="NCBI Taxonomy" id="2248750"/>
    <lineage>
        <taxon>Bacteria</taxon>
        <taxon>Bacillati</taxon>
        <taxon>Actinomycetota</taxon>
        <taxon>Actinomycetes</taxon>
        <taxon>Streptosporangiales</taxon>
        <taxon>Streptosporangiaceae</taxon>
        <taxon>Spongiactinospora</taxon>
    </lineage>
</organism>
<dbReference type="RefSeq" id="WP_113980678.1">
    <property type="nucleotide sequence ID" value="NZ_QMEY01000003.1"/>
</dbReference>
<dbReference type="PANTHER" id="PTHR43273:SF8">
    <property type="entry name" value="RADICAL SAM DOMAIN PROTEIN"/>
    <property type="match status" value="1"/>
</dbReference>
<reference evidence="7 8" key="1">
    <citation type="submission" date="2018-06" db="EMBL/GenBank/DDBJ databases">
        <title>Sphaerisporangium craniellae sp. nov., isolated from a marine sponge in the South China Sea.</title>
        <authorList>
            <person name="Li L."/>
        </authorList>
    </citation>
    <scope>NUCLEOTIDE SEQUENCE [LARGE SCALE GENOMIC DNA]</scope>
    <source>
        <strain evidence="7 8">LHW63015</strain>
    </source>
</reference>
<feature type="domain" description="Radical SAM core" evidence="6">
    <location>
        <begin position="25"/>
        <end position="263"/>
    </location>
</feature>
<evidence type="ECO:0000259" key="6">
    <source>
        <dbReference type="PROSITE" id="PS51918"/>
    </source>
</evidence>
<dbReference type="SFLD" id="SFLDS00029">
    <property type="entry name" value="Radical_SAM"/>
    <property type="match status" value="1"/>
</dbReference>
<dbReference type="AlphaFoldDB" id="A0A366M4F9"/>
<comment type="caution">
    <text evidence="7">The sequence shown here is derived from an EMBL/GenBank/DDBJ whole genome shotgun (WGS) entry which is preliminary data.</text>
</comment>
<dbReference type="SUPFAM" id="SSF102114">
    <property type="entry name" value="Radical SAM enzymes"/>
    <property type="match status" value="1"/>
</dbReference>
<gene>
    <name evidence="7" type="ORF">DP939_11980</name>
</gene>
<evidence type="ECO:0000313" key="7">
    <source>
        <dbReference type="EMBL" id="RBQ20484.1"/>
    </source>
</evidence>
<evidence type="ECO:0000256" key="1">
    <source>
        <dbReference type="ARBA" id="ARBA00022691"/>
    </source>
</evidence>
<evidence type="ECO:0000313" key="8">
    <source>
        <dbReference type="Proteomes" id="UP000253303"/>
    </source>
</evidence>
<dbReference type="SFLD" id="SFLDG01386">
    <property type="entry name" value="main_SPASM_domain-containing"/>
    <property type="match status" value="1"/>
</dbReference>
<dbReference type="Pfam" id="PF04055">
    <property type="entry name" value="Radical_SAM"/>
    <property type="match status" value="1"/>
</dbReference>
<dbReference type="SFLD" id="SFLDG01067">
    <property type="entry name" value="SPASM/twitch_domain_containing"/>
    <property type="match status" value="1"/>
</dbReference>
<keyword evidence="1" id="KW-0949">S-adenosyl-L-methionine</keyword>
<evidence type="ECO:0000256" key="3">
    <source>
        <dbReference type="ARBA" id="ARBA00023004"/>
    </source>
</evidence>
<keyword evidence="8" id="KW-1185">Reference proteome</keyword>
<feature type="region of interest" description="Disordered" evidence="5">
    <location>
        <begin position="1"/>
        <end position="22"/>
    </location>
</feature>
<feature type="compositionally biased region" description="Low complexity" evidence="5">
    <location>
        <begin position="10"/>
        <end position="22"/>
    </location>
</feature>
<sequence>MPAAPPDPWPDSSDVAAPPAGGRRPRPFRTFVLKIHSRCDLACDYCYVYSGPDRSWRDRPRMMSTAVAARAAARIAEHAAGHGLRGVQVVLHGGEPLLCPPGHVAALVREIRAAVRAPVRASLTVQTNGVRLDETFLRLFKDLGVGVGVSLDGPARVHDGRRRTAGGRGSHAAVSAALRRLGGAAFRPLFRGLLCTIDVRADPLGVYRELLRHAPPVVDFLLPHANWSAPPAGGDGSGTPYADWLIAIFEEWYAAVPRPTSVRLFDEIIHLLLGGHARTEGLGLTPVGVAVVETDGTIEQTDALKSVHDGAAYTGLHVARDPFDAALLVPGIAARQIGAAALAPRCRACPVVRVCGGGHYAHRYREGTGFANPSVYCPDLYRLIGHIRTRVSGDIMALRTGT</sequence>
<dbReference type="CDD" id="cd01335">
    <property type="entry name" value="Radical_SAM"/>
    <property type="match status" value="1"/>
</dbReference>
<keyword evidence="2" id="KW-0479">Metal-binding</keyword>
<dbReference type="GO" id="GO:0051536">
    <property type="term" value="F:iron-sulfur cluster binding"/>
    <property type="evidence" value="ECO:0007669"/>
    <property type="project" value="UniProtKB-KW"/>
</dbReference>
<protein>
    <submittedName>
        <fullName evidence="7">Radical SAM protein</fullName>
    </submittedName>
</protein>
<dbReference type="Gene3D" id="3.20.20.70">
    <property type="entry name" value="Aldolase class I"/>
    <property type="match status" value="1"/>
</dbReference>
<dbReference type="EMBL" id="QMEY01000003">
    <property type="protein sequence ID" value="RBQ20484.1"/>
    <property type="molecule type" value="Genomic_DNA"/>
</dbReference>
<name>A0A366M4F9_9ACTN</name>
<dbReference type="PROSITE" id="PS51918">
    <property type="entry name" value="RADICAL_SAM"/>
    <property type="match status" value="1"/>
</dbReference>
<dbReference type="PANTHER" id="PTHR43273">
    <property type="entry name" value="ANAEROBIC SULFATASE-MATURATING ENZYME HOMOLOG ASLB-RELATED"/>
    <property type="match status" value="1"/>
</dbReference>
<dbReference type="InterPro" id="IPR026335">
    <property type="entry name" value="rSAM_SPASM_FxsB"/>
</dbReference>
<dbReference type="InterPro" id="IPR013785">
    <property type="entry name" value="Aldolase_TIM"/>
</dbReference>
<dbReference type="NCBIfam" id="TIGR04269">
    <property type="entry name" value="SAM_SPASM_FxsB"/>
    <property type="match status" value="1"/>
</dbReference>
<proteinExistence type="predicted"/>
<dbReference type="InterPro" id="IPR007197">
    <property type="entry name" value="rSAM"/>
</dbReference>
<dbReference type="InterPro" id="IPR058240">
    <property type="entry name" value="rSAM_sf"/>
</dbReference>
<dbReference type="Proteomes" id="UP000253303">
    <property type="component" value="Unassembled WGS sequence"/>
</dbReference>
<keyword evidence="4" id="KW-0411">Iron-sulfur</keyword>
<dbReference type="GO" id="GO:0016491">
    <property type="term" value="F:oxidoreductase activity"/>
    <property type="evidence" value="ECO:0007669"/>
    <property type="project" value="InterPro"/>
</dbReference>
<evidence type="ECO:0000256" key="4">
    <source>
        <dbReference type="ARBA" id="ARBA00023014"/>
    </source>
</evidence>
<dbReference type="OrthoDB" id="9782387at2"/>
<accession>A0A366M4F9</accession>
<keyword evidence="3" id="KW-0408">Iron</keyword>